<sequence>MPIPGDLRIWYIPQIPMKAYYRDITSVEEGRNLLDAIYELALFEFHNNVKPDYSNAGGIERWEEDGEGGYSWCTVDEDEMDW</sequence>
<proteinExistence type="predicted"/>
<dbReference type="Pfam" id="PF17420">
    <property type="entry name" value="GP17"/>
    <property type="match status" value="1"/>
</dbReference>
<protein>
    <submittedName>
        <fullName evidence="1">Uncharacterized protein</fullName>
    </submittedName>
</protein>
<dbReference type="EMBL" id="JBIAMT010000003">
    <property type="protein sequence ID" value="MFF0498489.1"/>
    <property type="molecule type" value="Genomic_DNA"/>
</dbReference>
<reference evidence="1 2" key="1">
    <citation type="submission" date="2024-10" db="EMBL/GenBank/DDBJ databases">
        <title>The Natural Products Discovery Center: Release of the First 8490 Sequenced Strains for Exploring Actinobacteria Biosynthetic Diversity.</title>
        <authorList>
            <person name="Kalkreuter E."/>
            <person name="Kautsar S.A."/>
            <person name="Yang D."/>
            <person name="Bader C.D."/>
            <person name="Teijaro C.N."/>
            <person name="Fluegel L."/>
            <person name="Davis C.M."/>
            <person name="Simpson J.R."/>
            <person name="Lauterbach L."/>
            <person name="Steele A.D."/>
            <person name="Gui C."/>
            <person name="Meng S."/>
            <person name="Li G."/>
            <person name="Viehrig K."/>
            <person name="Ye F."/>
            <person name="Su P."/>
            <person name="Kiefer A.F."/>
            <person name="Nichols A."/>
            <person name="Cepeda A.J."/>
            <person name="Yan W."/>
            <person name="Fan B."/>
            <person name="Jiang Y."/>
            <person name="Adhikari A."/>
            <person name="Zheng C.-J."/>
            <person name="Schuster L."/>
            <person name="Cowan T.M."/>
            <person name="Smanski M.J."/>
            <person name="Chevrette M.G."/>
            <person name="De Carvalho L.P.S."/>
            <person name="Shen B."/>
        </authorList>
    </citation>
    <scope>NUCLEOTIDE SEQUENCE [LARGE SCALE GENOMIC DNA]</scope>
    <source>
        <strain evidence="1 2">NPDC004119</strain>
    </source>
</reference>
<dbReference type="Proteomes" id="UP001601442">
    <property type="component" value="Unassembled WGS sequence"/>
</dbReference>
<dbReference type="InterPro" id="IPR020285">
    <property type="entry name" value="Gp17"/>
</dbReference>
<organism evidence="1 2">
    <name type="scientific">Nocardia aobensis</name>
    <dbReference type="NCBI Taxonomy" id="257277"/>
    <lineage>
        <taxon>Bacteria</taxon>
        <taxon>Bacillati</taxon>
        <taxon>Actinomycetota</taxon>
        <taxon>Actinomycetes</taxon>
        <taxon>Mycobacteriales</taxon>
        <taxon>Nocardiaceae</taxon>
        <taxon>Nocardia</taxon>
    </lineage>
</organism>
<evidence type="ECO:0000313" key="2">
    <source>
        <dbReference type="Proteomes" id="UP001601442"/>
    </source>
</evidence>
<keyword evidence="2" id="KW-1185">Reference proteome</keyword>
<accession>A0ABW6P5Q9</accession>
<dbReference type="RefSeq" id="WP_387395965.1">
    <property type="nucleotide sequence ID" value="NZ_JBIAMT010000003.1"/>
</dbReference>
<evidence type="ECO:0000313" key="1">
    <source>
        <dbReference type="EMBL" id="MFF0498489.1"/>
    </source>
</evidence>
<gene>
    <name evidence="1" type="ORF">ACFYU5_18935</name>
</gene>
<comment type="caution">
    <text evidence="1">The sequence shown here is derived from an EMBL/GenBank/DDBJ whole genome shotgun (WGS) entry which is preliminary data.</text>
</comment>
<name>A0ABW6P5Q9_9NOCA</name>